<dbReference type="RefSeq" id="WP_129082424.1">
    <property type="nucleotide sequence ID" value="NZ_CP041070.1"/>
</dbReference>
<dbReference type="OrthoDB" id="5326713at2"/>
<sequence>MDIKEVIAKSDYIVTFGTFLARDNVEIQEAIIQAIAKNDAQFVYMHPIDNIDLKMYYTQFIKYEVGSEEGIASLLLETFVKQSDENIQAYINDLDIGYISAESSAGEEEFEEALHKAENKKEKTLIIGRDIFSHERVENITKILSVIKKYSDLNIISLEPKFQNILDEAANDNLEEIADLHSYNGTVIYRVYEEDDTSTLIGSESFARVAKISNLDEIFINCEGQKIERKFKIDKDLMGTVALCPMSRDDSSCLSQGYRYKQVKIEKVDA</sequence>
<dbReference type="AlphaFoldDB" id="A0A4Q0XX75"/>
<keyword evidence="2" id="KW-1185">Reference proteome</keyword>
<proteinExistence type="predicted"/>
<name>A0A4Q0XX75_9BACT</name>
<dbReference type="EMBL" id="PDKO01000009">
    <property type="protein sequence ID" value="RXJ62176.1"/>
    <property type="molecule type" value="Genomic_DNA"/>
</dbReference>
<evidence type="ECO:0000313" key="1">
    <source>
        <dbReference type="EMBL" id="RXJ62176.1"/>
    </source>
</evidence>
<protein>
    <submittedName>
        <fullName evidence="1">Uncharacterized protein</fullName>
    </submittedName>
</protein>
<organism evidence="1 2">
    <name type="scientific">Halarcobacter anaerophilus</name>
    <dbReference type="NCBI Taxonomy" id="877500"/>
    <lineage>
        <taxon>Bacteria</taxon>
        <taxon>Pseudomonadati</taxon>
        <taxon>Campylobacterota</taxon>
        <taxon>Epsilonproteobacteria</taxon>
        <taxon>Campylobacterales</taxon>
        <taxon>Arcobacteraceae</taxon>
        <taxon>Halarcobacter</taxon>
    </lineage>
</organism>
<accession>A0A4Q0XX75</accession>
<gene>
    <name evidence="1" type="ORF">CRV06_10440</name>
</gene>
<dbReference type="Proteomes" id="UP000290191">
    <property type="component" value="Unassembled WGS sequence"/>
</dbReference>
<reference evidence="1 2" key="1">
    <citation type="submission" date="2017-10" db="EMBL/GenBank/DDBJ databases">
        <title>Genomics of the genus Arcobacter.</title>
        <authorList>
            <person name="Perez-Cataluna A."/>
            <person name="Figueras M.J."/>
        </authorList>
    </citation>
    <scope>NUCLEOTIDE SEQUENCE [LARGE SCALE GENOMIC DNA]</scope>
    <source>
        <strain evidence="1 2">DSM 24636</strain>
    </source>
</reference>
<comment type="caution">
    <text evidence="1">The sequence shown here is derived from an EMBL/GenBank/DDBJ whole genome shotgun (WGS) entry which is preliminary data.</text>
</comment>
<evidence type="ECO:0000313" key="2">
    <source>
        <dbReference type="Proteomes" id="UP000290191"/>
    </source>
</evidence>
<dbReference type="STRING" id="877500.GCA_000935065_03306"/>